<dbReference type="EMBL" id="JAFREP010000003">
    <property type="protein sequence ID" value="MBO1317565.1"/>
    <property type="molecule type" value="Genomic_DNA"/>
</dbReference>
<dbReference type="SMART" id="SM00867">
    <property type="entry name" value="YceI"/>
    <property type="match status" value="1"/>
</dbReference>
<gene>
    <name evidence="3" type="ORF">J3U88_03765</name>
</gene>
<keyword evidence="1" id="KW-0732">Signal</keyword>
<dbReference type="InterPro" id="IPR007372">
    <property type="entry name" value="Lipid/polyisoprenoid-bd_YceI"/>
</dbReference>
<dbReference type="RefSeq" id="WP_207856864.1">
    <property type="nucleotide sequence ID" value="NZ_JAFREP010000003.1"/>
</dbReference>
<name>A0A8J7Q1K4_9BACT</name>
<feature type="signal peptide" evidence="1">
    <location>
        <begin position="1"/>
        <end position="23"/>
    </location>
</feature>
<proteinExistence type="predicted"/>
<evidence type="ECO:0000313" key="4">
    <source>
        <dbReference type="Proteomes" id="UP000664417"/>
    </source>
</evidence>
<evidence type="ECO:0000313" key="3">
    <source>
        <dbReference type="EMBL" id="MBO1317565.1"/>
    </source>
</evidence>
<dbReference type="InterPro" id="IPR036761">
    <property type="entry name" value="TTHA0802/YceI-like_sf"/>
</dbReference>
<feature type="domain" description="Lipid/polyisoprenoid-binding YceI-like" evidence="2">
    <location>
        <begin position="26"/>
        <end position="190"/>
    </location>
</feature>
<dbReference type="SUPFAM" id="SSF101874">
    <property type="entry name" value="YceI-like"/>
    <property type="match status" value="1"/>
</dbReference>
<comment type="caution">
    <text evidence="3">The sequence shown here is derived from an EMBL/GenBank/DDBJ whole genome shotgun (WGS) entry which is preliminary data.</text>
</comment>
<dbReference type="Pfam" id="PF04264">
    <property type="entry name" value="YceI"/>
    <property type="match status" value="1"/>
</dbReference>
<accession>A0A8J7Q1K4</accession>
<evidence type="ECO:0000256" key="1">
    <source>
        <dbReference type="SAM" id="SignalP"/>
    </source>
</evidence>
<dbReference type="AlphaFoldDB" id="A0A8J7Q1K4"/>
<dbReference type="Proteomes" id="UP000664417">
    <property type="component" value="Unassembled WGS sequence"/>
</dbReference>
<protein>
    <submittedName>
        <fullName evidence="3">YceI family protein</fullName>
    </submittedName>
</protein>
<dbReference type="PANTHER" id="PTHR34406">
    <property type="entry name" value="PROTEIN YCEI"/>
    <property type="match status" value="1"/>
</dbReference>
<feature type="chain" id="PRO_5035180741" evidence="1">
    <location>
        <begin position="24"/>
        <end position="192"/>
    </location>
</feature>
<reference evidence="3" key="1">
    <citation type="submission" date="2021-03" db="EMBL/GenBank/DDBJ databases">
        <authorList>
            <person name="Wang G."/>
        </authorList>
    </citation>
    <scope>NUCLEOTIDE SEQUENCE</scope>
    <source>
        <strain evidence="3">KCTC 12899</strain>
    </source>
</reference>
<evidence type="ECO:0000259" key="2">
    <source>
        <dbReference type="SMART" id="SM00867"/>
    </source>
</evidence>
<organism evidence="3 4">
    <name type="scientific">Acanthopleuribacter pedis</name>
    <dbReference type="NCBI Taxonomy" id="442870"/>
    <lineage>
        <taxon>Bacteria</taxon>
        <taxon>Pseudomonadati</taxon>
        <taxon>Acidobacteriota</taxon>
        <taxon>Holophagae</taxon>
        <taxon>Acanthopleuribacterales</taxon>
        <taxon>Acanthopleuribacteraceae</taxon>
        <taxon>Acanthopleuribacter</taxon>
    </lineage>
</organism>
<keyword evidence="4" id="KW-1185">Reference proteome</keyword>
<sequence length="192" mass="20884">MNFLNRLKTLVLVAALCIMPALGADTFKIDTSHSSIMFAAKHFGAAWNYGRFNDFEGTVVFDEANLAATKVDVKIVAKSIDTNNERRDKHLRSPDFFNAAQFPDITFKSSKVEVDGETMKIHGELAMLGKKQNVVVTLAKSGEGTGMDGGKLVGFHGEASFKRSDFGMNYGVGNGALSDEVKIVISIETKKV</sequence>
<dbReference type="PANTHER" id="PTHR34406:SF1">
    <property type="entry name" value="PROTEIN YCEI"/>
    <property type="match status" value="1"/>
</dbReference>
<dbReference type="Gene3D" id="2.40.128.110">
    <property type="entry name" value="Lipid/polyisoprenoid-binding, YceI-like"/>
    <property type="match status" value="1"/>
</dbReference>